<dbReference type="InterPro" id="IPR026992">
    <property type="entry name" value="DIOX_N"/>
</dbReference>
<reference evidence="5 6" key="1">
    <citation type="submission" date="2020-06" db="EMBL/GenBank/DDBJ databases">
        <title>Transcriptomic and genomic resources for Thalictrum thalictroides and T. hernandezii: Facilitating candidate gene discovery in an emerging model plant lineage.</title>
        <authorList>
            <person name="Arias T."/>
            <person name="Riano-Pachon D.M."/>
            <person name="Di Stilio V.S."/>
        </authorList>
    </citation>
    <scope>NUCLEOTIDE SEQUENCE [LARGE SCALE GENOMIC DNA]</scope>
    <source>
        <strain evidence="6">cv. WT478/WT964</strain>
        <strain evidence="5">WT478/WT964</strain>
        <tissue evidence="5">Leaves</tissue>
    </source>
</reference>
<dbReference type="SUPFAM" id="SSF51197">
    <property type="entry name" value="Clavaminate synthase-like"/>
    <property type="match status" value="1"/>
</dbReference>
<dbReference type="EMBL" id="JABWDY010039959">
    <property type="protein sequence ID" value="KAF5178532.1"/>
    <property type="molecule type" value="Genomic_DNA"/>
</dbReference>
<gene>
    <name evidence="4" type="ORF">FRX31_031883</name>
    <name evidence="5" type="ORF">FRX31_031884</name>
</gene>
<dbReference type="EMBL" id="JABWDY010039959">
    <property type="protein sequence ID" value="KAF5178533.1"/>
    <property type="molecule type" value="Genomic_DNA"/>
</dbReference>
<dbReference type="PANTHER" id="PTHR34945:SF8">
    <property type="entry name" value="DOWNSTREAM TARGET OF AGL15-4"/>
    <property type="match status" value="1"/>
</dbReference>
<organism evidence="5 6">
    <name type="scientific">Thalictrum thalictroides</name>
    <name type="common">Rue-anemone</name>
    <name type="synonym">Anemone thalictroides</name>
    <dbReference type="NCBI Taxonomy" id="46969"/>
    <lineage>
        <taxon>Eukaryota</taxon>
        <taxon>Viridiplantae</taxon>
        <taxon>Streptophyta</taxon>
        <taxon>Embryophyta</taxon>
        <taxon>Tracheophyta</taxon>
        <taxon>Spermatophyta</taxon>
        <taxon>Magnoliopsida</taxon>
        <taxon>Ranunculales</taxon>
        <taxon>Ranunculaceae</taxon>
        <taxon>Thalictroideae</taxon>
        <taxon>Thalictrum</taxon>
    </lineage>
</organism>
<dbReference type="Proteomes" id="UP000554482">
    <property type="component" value="Unassembled WGS sequence"/>
</dbReference>
<proteinExistence type="predicted"/>
<keyword evidence="1" id="KW-0479">Metal-binding</keyword>
<accession>A0A7J6V153</accession>
<evidence type="ECO:0000313" key="4">
    <source>
        <dbReference type="EMBL" id="KAF5178532.1"/>
    </source>
</evidence>
<evidence type="ECO:0000313" key="6">
    <source>
        <dbReference type="Proteomes" id="UP000554482"/>
    </source>
</evidence>
<evidence type="ECO:0000256" key="1">
    <source>
        <dbReference type="ARBA" id="ARBA00022723"/>
    </source>
</evidence>
<comment type="caution">
    <text evidence="5">The sequence shown here is derived from an EMBL/GenBank/DDBJ whole genome shotgun (WGS) entry which is preliminary data.</text>
</comment>
<dbReference type="Gene3D" id="2.60.120.330">
    <property type="entry name" value="B-lactam Antibiotic, Isopenicillin N Synthase, Chain"/>
    <property type="match status" value="1"/>
</dbReference>
<feature type="domain" description="Non-haem dioxygenase N-terminal" evidence="3">
    <location>
        <begin position="61"/>
        <end position="146"/>
    </location>
</feature>
<dbReference type="PANTHER" id="PTHR34945">
    <property type="entry name" value="2-OXOGLUTARATE (2OG) AND FE(II)-DEPENDENT OXYGENASE SUPERFAMILY PROTEIN"/>
    <property type="match status" value="1"/>
</dbReference>
<dbReference type="InterPro" id="IPR027443">
    <property type="entry name" value="IPNS-like_sf"/>
</dbReference>
<name>A0A7J6V153_THATH</name>
<dbReference type="OrthoDB" id="1928184at2759"/>
<keyword evidence="2" id="KW-0408">Iron</keyword>
<evidence type="ECO:0000313" key="5">
    <source>
        <dbReference type="EMBL" id="KAF5178533.1"/>
    </source>
</evidence>
<protein>
    <submittedName>
        <fullName evidence="5">Downstream target of AGL15-4</fullName>
    </submittedName>
</protein>
<keyword evidence="6" id="KW-1185">Reference proteome</keyword>
<sequence>MYEHDLQQFRAPPPSPIAHASARRSLVNEDEISDFLEHSLRVPNLVLPDQIFPKEVQVKNLPELDFDSLVSAKNDETIARFLECVSGIGCFQLVNHGVSSDLIQSVSIAAAGIFGLPPDKKTVMSRSSERMYGFEEFSGHADEEEETENSEEFVWCRDEGLKSVMEGIRLQGFSNFR</sequence>
<dbReference type="AlphaFoldDB" id="A0A7J6V153"/>
<dbReference type="Pfam" id="PF14226">
    <property type="entry name" value="DIOX_N"/>
    <property type="match status" value="1"/>
</dbReference>
<evidence type="ECO:0000256" key="2">
    <source>
        <dbReference type="ARBA" id="ARBA00023004"/>
    </source>
</evidence>
<evidence type="ECO:0000259" key="3">
    <source>
        <dbReference type="Pfam" id="PF14226"/>
    </source>
</evidence>
<dbReference type="GO" id="GO:0046872">
    <property type="term" value="F:metal ion binding"/>
    <property type="evidence" value="ECO:0007669"/>
    <property type="project" value="UniProtKB-KW"/>
</dbReference>